<feature type="signal peptide" evidence="1">
    <location>
        <begin position="1"/>
        <end position="18"/>
    </location>
</feature>
<dbReference type="EMBL" id="JAMGBE010000003">
    <property type="protein sequence ID" value="MCL6730407.1"/>
    <property type="molecule type" value="Genomic_DNA"/>
</dbReference>
<sequence>MRISIFAAVALFATPLPAQEIVEVPASKAGVALPEDIFGLPQGQWYMAKQVSQGNEPCTPDACEAGFNSGNLVVSVEHAGKFTQVIAGFRGCQSVAFQELETGASPGKSRRGELSNLIKKVVKAAEQSCKLKAPEVPKLDVAALYPKAAT</sequence>
<accession>A0ABT0S3P1</accession>
<name>A0ABT0S3P1_9SPHN</name>
<keyword evidence="3" id="KW-1185">Reference proteome</keyword>
<protein>
    <submittedName>
        <fullName evidence="2">Uncharacterized protein</fullName>
    </submittedName>
</protein>
<evidence type="ECO:0000313" key="3">
    <source>
        <dbReference type="Proteomes" id="UP001165342"/>
    </source>
</evidence>
<evidence type="ECO:0000256" key="1">
    <source>
        <dbReference type="SAM" id="SignalP"/>
    </source>
</evidence>
<reference evidence="2" key="1">
    <citation type="submission" date="2022-05" db="EMBL/GenBank/DDBJ databases">
        <authorList>
            <person name="Jo J.-H."/>
            <person name="Im W.-T."/>
        </authorList>
    </citation>
    <scope>NUCLEOTIDE SEQUENCE</scope>
    <source>
        <strain evidence="2">SE220</strain>
    </source>
</reference>
<keyword evidence="1" id="KW-0732">Signal</keyword>
<dbReference type="Proteomes" id="UP001165342">
    <property type="component" value="Unassembled WGS sequence"/>
</dbReference>
<dbReference type="RefSeq" id="WP_249831893.1">
    <property type="nucleotide sequence ID" value="NZ_JAMGBE010000003.1"/>
</dbReference>
<organism evidence="2 3">
    <name type="scientific">Sphingomonas hankyongi</name>
    <dbReference type="NCBI Taxonomy" id="2908209"/>
    <lineage>
        <taxon>Bacteria</taxon>
        <taxon>Pseudomonadati</taxon>
        <taxon>Pseudomonadota</taxon>
        <taxon>Alphaproteobacteria</taxon>
        <taxon>Sphingomonadales</taxon>
        <taxon>Sphingomonadaceae</taxon>
        <taxon>Sphingomonas</taxon>
    </lineage>
</organism>
<comment type="caution">
    <text evidence="2">The sequence shown here is derived from an EMBL/GenBank/DDBJ whole genome shotgun (WGS) entry which is preliminary data.</text>
</comment>
<evidence type="ECO:0000313" key="2">
    <source>
        <dbReference type="EMBL" id="MCL6730407.1"/>
    </source>
</evidence>
<proteinExistence type="predicted"/>
<feature type="chain" id="PRO_5046427883" evidence="1">
    <location>
        <begin position="19"/>
        <end position="150"/>
    </location>
</feature>
<gene>
    <name evidence="2" type="ORF">LZ538_10130</name>
</gene>